<dbReference type="Proteomes" id="UP000264883">
    <property type="component" value="Chromosome"/>
</dbReference>
<keyword evidence="3" id="KW-1185">Reference proteome</keyword>
<feature type="transmembrane region" description="Helical" evidence="1">
    <location>
        <begin position="135"/>
        <end position="154"/>
    </location>
</feature>
<gene>
    <name evidence="2" type="ORF">BEN51_08230</name>
</gene>
<dbReference type="Pfam" id="PF14808">
    <property type="entry name" value="TMEM164"/>
    <property type="match status" value="1"/>
</dbReference>
<evidence type="ECO:0000313" key="3">
    <source>
        <dbReference type="Proteomes" id="UP000264883"/>
    </source>
</evidence>
<evidence type="ECO:0008006" key="4">
    <source>
        <dbReference type="Google" id="ProtNLM"/>
    </source>
</evidence>
<feature type="transmembrane region" description="Helical" evidence="1">
    <location>
        <begin position="215"/>
        <end position="237"/>
    </location>
</feature>
<evidence type="ECO:0000256" key="1">
    <source>
        <dbReference type="SAM" id="Phobius"/>
    </source>
</evidence>
<evidence type="ECO:0000313" key="2">
    <source>
        <dbReference type="EMBL" id="ASW43467.1"/>
    </source>
</evidence>
<accession>A0A343JD59</accession>
<proteinExistence type="predicted"/>
<reference evidence="2 3" key="1">
    <citation type="submission" date="2016-08" db="EMBL/GenBank/DDBJ databases">
        <title>Complete Genome Sequence Of The Indigo Reducing Clostridium isatidis DSM15098.</title>
        <authorList>
            <person name="Little G.T."/>
            <person name="Minton N.P."/>
        </authorList>
    </citation>
    <scope>NUCLEOTIDE SEQUENCE [LARGE SCALE GENOMIC DNA]</scope>
    <source>
        <strain evidence="2 3">DSM 15098</strain>
    </source>
</reference>
<sequence length="252" mass="29748">MKEFIIYERENPNYIMNDYERFLPIILLIVILFLLFIFRKKIRLNNKFERRLRYFFAGIIIIVTSLFYLGNWIIKGLTINKLPLHLCYICNVLCAAILIKPNKKIFNFLLFAGVLGGISSILSMDKSMSSRYLKYYYFMVAHLSIIIVPIYLSIINKWFISKLELLRAYLILQVMGLSMGIINSIYKTDYFFVSFTSNIAAKGTILEDLGTGYDYFIKLEFLSLIYFIAWYISLILYNSKFFSKKHKKIKSN</sequence>
<keyword evidence="1" id="KW-0472">Membrane</keyword>
<dbReference type="EMBL" id="CP016786">
    <property type="protein sequence ID" value="ASW43467.1"/>
    <property type="molecule type" value="Genomic_DNA"/>
</dbReference>
<feature type="transmembrane region" description="Helical" evidence="1">
    <location>
        <begin position="22"/>
        <end position="39"/>
    </location>
</feature>
<feature type="transmembrane region" description="Helical" evidence="1">
    <location>
        <begin position="106"/>
        <end position="123"/>
    </location>
</feature>
<dbReference type="AlphaFoldDB" id="A0A343JD59"/>
<feature type="transmembrane region" description="Helical" evidence="1">
    <location>
        <begin position="51"/>
        <end position="70"/>
    </location>
</feature>
<keyword evidence="1" id="KW-1133">Transmembrane helix</keyword>
<protein>
    <recommendedName>
        <fullName evidence="4">TIGR02206 family membrane protein</fullName>
    </recommendedName>
</protein>
<name>A0A343JD59_9CLOT</name>
<feature type="transmembrane region" description="Helical" evidence="1">
    <location>
        <begin position="166"/>
        <end position="186"/>
    </location>
</feature>
<feature type="transmembrane region" description="Helical" evidence="1">
    <location>
        <begin position="82"/>
        <end position="99"/>
    </location>
</feature>
<dbReference type="RefSeq" id="WP_164704100.1">
    <property type="nucleotide sequence ID" value="NZ_CP016786.1"/>
</dbReference>
<keyword evidence="1" id="KW-0812">Transmembrane</keyword>
<dbReference type="KEGG" id="cia:BEN51_08230"/>
<organism evidence="2 3">
    <name type="scientific">Clostridium isatidis</name>
    <dbReference type="NCBI Taxonomy" id="182773"/>
    <lineage>
        <taxon>Bacteria</taxon>
        <taxon>Bacillati</taxon>
        <taxon>Bacillota</taxon>
        <taxon>Clostridia</taxon>
        <taxon>Eubacteriales</taxon>
        <taxon>Clostridiaceae</taxon>
        <taxon>Clostridium</taxon>
    </lineage>
</organism>